<feature type="transmembrane region" description="Helical" evidence="1">
    <location>
        <begin position="186"/>
        <end position="209"/>
    </location>
</feature>
<name>A0A8J2Y7I5_9PROT</name>
<organism evidence="2 3">
    <name type="scientific">Aquisalinus flavus</name>
    <dbReference type="NCBI Taxonomy" id="1526572"/>
    <lineage>
        <taxon>Bacteria</taxon>
        <taxon>Pseudomonadati</taxon>
        <taxon>Pseudomonadota</taxon>
        <taxon>Alphaproteobacteria</taxon>
        <taxon>Parvularculales</taxon>
        <taxon>Parvularculaceae</taxon>
        <taxon>Aquisalinus</taxon>
    </lineage>
</organism>
<evidence type="ECO:0000256" key="1">
    <source>
        <dbReference type="SAM" id="Phobius"/>
    </source>
</evidence>
<feature type="transmembrane region" description="Helical" evidence="1">
    <location>
        <begin position="265"/>
        <end position="285"/>
    </location>
</feature>
<feature type="transmembrane region" description="Helical" evidence="1">
    <location>
        <begin position="78"/>
        <end position="107"/>
    </location>
</feature>
<dbReference type="Proteomes" id="UP000613582">
    <property type="component" value="Unassembled WGS sequence"/>
</dbReference>
<feature type="transmembrane region" description="Helical" evidence="1">
    <location>
        <begin position="292"/>
        <end position="309"/>
    </location>
</feature>
<proteinExistence type="predicted"/>
<evidence type="ECO:0000313" key="2">
    <source>
        <dbReference type="EMBL" id="GGD02110.1"/>
    </source>
</evidence>
<dbReference type="RefSeq" id="WP_188160078.1">
    <property type="nucleotide sequence ID" value="NZ_BMGH01000001.1"/>
</dbReference>
<gene>
    <name evidence="2" type="ORF">GCM10011342_08920</name>
</gene>
<sequence>MTKLSLTSVLNEAFQFGVGRFWTIIRCVLLPYVILIVGIAIIAASLIDFQAIMDMAQGGLAEPDDIGGFLDLVFRTNFWLTVFILYLASLVLMLPLMGGMTSLYRLVGLGEEPGGWFNLRFDGPMWRLVIASIIFTAIQYVLTAIGFGIAYVLNPQAVEGIGEMIAVFHNLDFETGALGYEPDPSAIGALFGFFFLGWLITLLLSIAILTRLAPFMAATACENRLMLISSWSMTKGNFWPILGAYILMILGFIVLQIVYGLLTLVIQMIVAVVSLGLLTVAYNIVDFAVNMALAAFMLGVQIAFAASIYRKLWLERGDGETGAGGLEV</sequence>
<dbReference type="EMBL" id="BMGH01000001">
    <property type="protein sequence ID" value="GGD02110.1"/>
    <property type="molecule type" value="Genomic_DNA"/>
</dbReference>
<keyword evidence="3" id="KW-1185">Reference proteome</keyword>
<dbReference type="AlphaFoldDB" id="A0A8J2Y7I5"/>
<protein>
    <recommendedName>
        <fullName evidence="4">Glycerophosphoryl diester phosphodiesterase membrane domain-containing protein</fullName>
    </recommendedName>
</protein>
<feature type="transmembrane region" description="Helical" evidence="1">
    <location>
        <begin position="21"/>
        <end position="47"/>
    </location>
</feature>
<keyword evidence="1" id="KW-0812">Transmembrane</keyword>
<reference evidence="2" key="2">
    <citation type="submission" date="2020-09" db="EMBL/GenBank/DDBJ databases">
        <authorList>
            <person name="Sun Q."/>
            <person name="Zhou Y."/>
        </authorList>
    </citation>
    <scope>NUCLEOTIDE SEQUENCE</scope>
    <source>
        <strain evidence="2">CGMCC 1.12921</strain>
    </source>
</reference>
<feature type="transmembrane region" description="Helical" evidence="1">
    <location>
        <begin position="238"/>
        <end position="259"/>
    </location>
</feature>
<comment type="caution">
    <text evidence="2">The sequence shown here is derived from an EMBL/GenBank/DDBJ whole genome shotgun (WGS) entry which is preliminary data.</text>
</comment>
<reference evidence="2" key="1">
    <citation type="journal article" date="2014" name="Int. J. Syst. Evol. Microbiol.">
        <title>Complete genome sequence of Corynebacterium casei LMG S-19264T (=DSM 44701T), isolated from a smear-ripened cheese.</title>
        <authorList>
            <consortium name="US DOE Joint Genome Institute (JGI-PGF)"/>
            <person name="Walter F."/>
            <person name="Albersmeier A."/>
            <person name="Kalinowski J."/>
            <person name="Ruckert C."/>
        </authorList>
    </citation>
    <scope>NUCLEOTIDE SEQUENCE</scope>
    <source>
        <strain evidence="2">CGMCC 1.12921</strain>
    </source>
</reference>
<keyword evidence="1" id="KW-0472">Membrane</keyword>
<keyword evidence="1" id="KW-1133">Transmembrane helix</keyword>
<feature type="transmembrane region" description="Helical" evidence="1">
    <location>
        <begin position="128"/>
        <end position="153"/>
    </location>
</feature>
<accession>A0A8J2Y7I5</accession>
<evidence type="ECO:0000313" key="3">
    <source>
        <dbReference type="Proteomes" id="UP000613582"/>
    </source>
</evidence>
<evidence type="ECO:0008006" key="4">
    <source>
        <dbReference type="Google" id="ProtNLM"/>
    </source>
</evidence>